<organism evidence="2">
    <name type="scientific">Corynecladia elata</name>
    <dbReference type="NCBI Taxonomy" id="3101723"/>
    <lineage>
        <taxon>Eukaryota</taxon>
        <taxon>Rhodophyta</taxon>
        <taxon>Florideophyceae</taxon>
        <taxon>Rhodymeniophycidae</taxon>
        <taxon>Ceramiales</taxon>
        <taxon>Rhodomelaceae</taxon>
        <taxon>Laurencieae</taxon>
        <taxon>Corynecladia</taxon>
    </lineage>
</organism>
<geneLocation type="chloroplast" evidence="2"/>
<reference evidence="2" key="1">
    <citation type="journal article" date="2023" name="J. Phycol.">
        <title>Gene-rich plastid genomes of two parasitic red algal species, Laurencia australis and L. verruciformis (Rhodomelaceae, Ceramiales), and a taxonomic revision of Janczewskia.</title>
        <authorList>
            <person name="Preuss M."/>
            <person name="Diaz-Tapia P."/>
            <person name="Verbruggen H."/>
            <person name="Zuccarello G.C."/>
        </authorList>
    </citation>
    <scope>NUCLEOTIDE SEQUENCE</scope>
    <source>
        <strain evidence="2">B2H</strain>
    </source>
</reference>
<gene>
    <name evidence="2" type="primary">orf866</name>
</gene>
<sequence length="37" mass="4343">MLDTSQVILLVIYIITRFYLACKVFLKKIFSSVSLIY</sequence>
<keyword evidence="1" id="KW-1133">Transmembrane helix</keyword>
<protein>
    <submittedName>
        <fullName evidence="2">Uncharacterized protein</fullName>
    </submittedName>
</protein>
<keyword evidence="2" id="KW-0934">Plastid</keyword>
<feature type="transmembrane region" description="Helical" evidence="1">
    <location>
        <begin position="6"/>
        <end position="26"/>
    </location>
</feature>
<dbReference type="AlphaFoldDB" id="A0AA51NFP9"/>
<accession>A0AA51NFP9</accession>
<dbReference type="EMBL" id="OQ908872">
    <property type="protein sequence ID" value="WMP12611.1"/>
    <property type="molecule type" value="Genomic_DNA"/>
</dbReference>
<evidence type="ECO:0000313" key="2">
    <source>
        <dbReference type="EMBL" id="WMP12611.1"/>
    </source>
</evidence>
<evidence type="ECO:0000256" key="1">
    <source>
        <dbReference type="SAM" id="Phobius"/>
    </source>
</evidence>
<proteinExistence type="predicted"/>
<dbReference type="RefSeq" id="YP_010951672.1">
    <property type="nucleotide sequence ID" value="NC_082855.1"/>
</dbReference>
<name>A0AA51NFP9_9FLOR</name>
<keyword evidence="1" id="KW-0472">Membrane</keyword>
<dbReference type="GeneID" id="84880569"/>
<keyword evidence="2" id="KW-0150">Chloroplast</keyword>
<keyword evidence="1" id="KW-0812">Transmembrane</keyword>